<evidence type="ECO:0000259" key="8">
    <source>
        <dbReference type="SMART" id="SM00833"/>
    </source>
</evidence>
<proteinExistence type="inferred from homology"/>
<protein>
    <submittedName>
        <fullName evidence="9">Putative GTP-binding protein YjiA</fullName>
    </submittedName>
</protein>
<evidence type="ECO:0000313" key="9">
    <source>
        <dbReference type="EMBL" id="GBF56522.1"/>
    </source>
</evidence>
<keyword evidence="1" id="KW-0547">Nucleotide-binding</keyword>
<evidence type="ECO:0000256" key="5">
    <source>
        <dbReference type="ARBA" id="ARBA00045658"/>
    </source>
</evidence>
<gene>
    <name evidence="9" type="primary">yjiA</name>
    <name evidence="9" type="ORF">PbB2_00178</name>
</gene>
<dbReference type="InterPro" id="IPR011629">
    <property type="entry name" value="CobW-like_C"/>
</dbReference>
<dbReference type="Gene3D" id="3.40.50.300">
    <property type="entry name" value="P-loop containing nucleotide triphosphate hydrolases"/>
    <property type="match status" value="1"/>
</dbReference>
<dbReference type="PANTHER" id="PTHR13748">
    <property type="entry name" value="COBW-RELATED"/>
    <property type="match status" value="1"/>
</dbReference>
<dbReference type="InterPro" id="IPR003495">
    <property type="entry name" value="CobW/HypB/UreG_nucleotide-bd"/>
</dbReference>
<comment type="caution">
    <text evidence="9">The sequence shown here is derived from an EMBL/GenBank/DDBJ whole genome shotgun (WGS) entry which is preliminary data.</text>
</comment>
<dbReference type="Proteomes" id="UP000245086">
    <property type="component" value="Unassembled WGS sequence"/>
</dbReference>
<evidence type="ECO:0000256" key="4">
    <source>
        <dbReference type="ARBA" id="ARBA00034320"/>
    </source>
</evidence>
<dbReference type="GO" id="GO:0016787">
    <property type="term" value="F:hydrolase activity"/>
    <property type="evidence" value="ECO:0007669"/>
    <property type="project" value="UniProtKB-KW"/>
</dbReference>
<dbReference type="SUPFAM" id="SSF52540">
    <property type="entry name" value="P-loop containing nucleoside triphosphate hydrolases"/>
    <property type="match status" value="1"/>
</dbReference>
<comment type="catalytic activity">
    <reaction evidence="6">
        <text>GTP + H2O = GDP + phosphate + H(+)</text>
        <dbReference type="Rhea" id="RHEA:19669"/>
        <dbReference type="ChEBI" id="CHEBI:15377"/>
        <dbReference type="ChEBI" id="CHEBI:15378"/>
        <dbReference type="ChEBI" id="CHEBI:37565"/>
        <dbReference type="ChEBI" id="CHEBI:43474"/>
        <dbReference type="ChEBI" id="CHEBI:58189"/>
    </reaction>
    <physiologicalReaction direction="left-to-right" evidence="6">
        <dbReference type="Rhea" id="RHEA:19670"/>
    </physiologicalReaction>
</comment>
<sequence>MQNNPESKVPVTVLTGYLGAGKTTLLNHILTAPHGRRYAVIVNEFGEIGIDHDLIVDVDEEIFELNNGCVCCSVRGDLIRILGALFRRGQTFDGVIIETTGLADPAPVAQTFFADDEVRHRASLDAVVSVVDAVHIAGQIAQSQEAVEQIAFADVIVLNKADAASPEQLQTAREIINRLNQSARVLVTSRSVVDLDDILDVGAFSLDRILAHDPHFLPRPAVHNHHDHQSHDHHSHDHEHHHDHAHSHYAGIDSLAMRVTSPLSEAAFDTWLSALVAERGLDILRLKGVLNMADDPRRYVIHGVHMMLEGDYLGPWDPDSVRDSRLVIIGRNLHDPVLRREIEAGFAACAA</sequence>
<evidence type="ECO:0000313" key="10">
    <source>
        <dbReference type="Proteomes" id="UP000245086"/>
    </source>
</evidence>
<evidence type="ECO:0000256" key="3">
    <source>
        <dbReference type="ARBA" id="ARBA00023186"/>
    </source>
</evidence>
<keyword evidence="10" id="KW-1185">Reference proteome</keyword>
<name>A0A2P2E643_9PROT</name>
<comment type="similarity">
    <text evidence="4">Belongs to the SIMIBI class G3E GTPase family. ZNG1 subfamily.</text>
</comment>
<comment type="function">
    <text evidence="5">Zinc chaperone that directly transfers zinc cofactor to target proteins, thereby activating them. Zinc is transferred from the CXCC motif in the GTPase domain to the zinc binding site in target proteins in a process requiring GTP hydrolysis.</text>
</comment>
<keyword evidence="2" id="KW-0378">Hydrolase</keyword>
<dbReference type="InterPro" id="IPR036627">
    <property type="entry name" value="CobW-likC_sf"/>
</dbReference>
<dbReference type="Pfam" id="PF02492">
    <property type="entry name" value="cobW"/>
    <property type="match status" value="1"/>
</dbReference>
<dbReference type="CDD" id="cd03112">
    <property type="entry name" value="CobW-like"/>
    <property type="match status" value="1"/>
</dbReference>
<dbReference type="SMART" id="SM00833">
    <property type="entry name" value="CobW_C"/>
    <property type="match status" value="1"/>
</dbReference>
<evidence type="ECO:0000256" key="7">
    <source>
        <dbReference type="SAM" id="MobiDB-lite"/>
    </source>
</evidence>
<organism evidence="9 10">
    <name type="scientific">Candidatus Phycosocius bacilliformis</name>
    <dbReference type="NCBI Taxonomy" id="1445552"/>
    <lineage>
        <taxon>Bacteria</taxon>
        <taxon>Pseudomonadati</taxon>
        <taxon>Pseudomonadota</taxon>
        <taxon>Alphaproteobacteria</taxon>
        <taxon>Caulobacterales</taxon>
        <taxon>Caulobacterales incertae sedis</taxon>
        <taxon>Candidatus Phycosocius</taxon>
    </lineage>
</organism>
<feature type="domain" description="CobW C-terminal" evidence="8">
    <location>
        <begin position="252"/>
        <end position="350"/>
    </location>
</feature>
<feature type="region of interest" description="Disordered" evidence="7">
    <location>
        <begin position="221"/>
        <end position="246"/>
    </location>
</feature>
<evidence type="ECO:0000256" key="2">
    <source>
        <dbReference type="ARBA" id="ARBA00022801"/>
    </source>
</evidence>
<reference evidence="9 10" key="1">
    <citation type="journal article" date="2018" name="Genome Announc.">
        <title>Draft Genome Sequence of "Candidatus Phycosocius bacilliformis," an Alphaproteobacterial Ectosymbiont of the Hydrocarbon-Producing Green Alga Botryococcus braunii.</title>
        <authorList>
            <person name="Tanabe Y."/>
            <person name="Yamaguchi H."/>
            <person name="Watanabe M.M."/>
        </authorList>
    </citation>
    <scope>NUCLEOTIDE SEQUENCE [LARGE SCALE GENOMIC DNA]</scope>
    <source>
        <strain evidence="9 10">BOTRYCO-2</strain>
    </source>
</reference>
<dbReference type="OrthoDB" id="9808822at2"/>
<dbReference type="AlphaFoldDB" id="A0A2P2E643"/>
<dbReference type="GO" id="GO:0000166">
    <property type="term" value="F:nucleotide binding"/>
    <property type="evidence" value="ECO:0007669"/>
    <property type="project" value="UniProtKB-KW"/>
</dbReference>
<dbReference type="RefSeq" id="WP_108983856.1">
    <property type="nucleotide sequence ID" value="NZ_BFBR01000001.1"/>
</dbReference>
<accession>A0A2P2E643</accession>
<dbReference type="EMBL" id="BFBR01000001">
    <property type="protein sequence ID" value="GBF56522.1"/>
    <property type="molecule type" value="Genomic_DNA"/>
</dbReference>
<dbReference type="Gene3D" id="3.30.1220.10">
    <property type="entry name" value="CobW-like, C-terminal domain"/>
    <property type="match status" value="1"/>
</dbReference>
<evidence type="ECO:0000256" key="1">
    <source>
        <dbReference type="ARBA" id="ARBA00022741"/>
    </source>
</evidence>
<dbReference type="InterPro" id="IPR027417">
    <property type="entry name" value="P-loop_NTPase"/>
</dbReference>
<dbReference type="InterPro" id="IPR051316">
    <property type="entry name" value="Zinc-reg_GTPase_activator"/>
</dbReference>
<dbReference type="Pfam" id="PF07683">
    <property type="entry name" value="CobW_C"/>
    <property type="match status" value="1"/>
</dbReference>
<evidence type="ECO:0000256" key="6">
    <source>
        <dbReference type="ARBA" id="ARBA00049117"/>
    </source>
</evidence>
<keyword evidence="3" id="KW-0143">Chaperone</keyword>
<feature type="compositionally biased region" description="Basic and acidic residues" evidence="7">
    <location>
        <begin position="227"/>
        <end position="242"/>
    </location>
</feature>
<dbReference type="SUPFAM" id="SSF90002">
    <property type="entry name" value="Hypothetical protein YjiA, C-terminal domain"/>
    <property type="match status" value="1"/>
</dbReference>